<evidence type="ECO:0000256" key="4">
    <source>
        <dbReference type="ARBA" id="ARBA00022989"/>
    </source>
</evidence>
<feature type="transmembrane region" description="Helical" evidence="6">
    <location>
        <begin position="332"/>
        <end position="350"/>
    </location>
</feature>
<evidence type="ECO:0000256" key="5">
    <source>
        <dbReference type="ARBA" id="ARBA00023136"/>
    </source>
</evidence>
<feature type="domain" description="Na+/H+ antiporter NhaC-like C-terminal" evidence="7">
    <location>
        <begin position="150"/>
        <end position="434"/>
    </location>
</feature>
<name>N9TWD3_9GAMM</name>
<evidence type="ECO:0000259" key="7">
    <source>
        <dbReference type="Pfam" id="PF03553"/>
    </source>
</evidence>
<keyword evidence="4 6" id="KW-1133">Transmembrane helix</keyword>
<dbReference type="Pfam" id="PF03553">
    <property type="entry name" value="Na_H_antiporter"/>
    <property type="match status" value="1"/>
</dbReference>
<proteinExistence type="predicted"/>
<keyword evidence="3 6" id="KW-0812">Transmembrane</keyword>
<keyword evidence="5 6" id="KW-0472">Membrane</keyword>
<organism evidence="9 10">
    <name type="scientific">Aeromonas diversa CDC 2478-85</name>
    <dbReference type="NCBI Taxonomy" id="1268237"/>
    <lineage>
        <taxon>Bacteria</taxon>
        <taxon>Pseudomonadati</taxon>
        <taxon>Pseudomonadota</taxon>
        <taxon>Gammaproteobacteria</taxon>
        <taxon>Aeromonadales</taxon>
        <taxon>Aeromonadaceae</taxon>
        <taxon>Aeromonas</taxon>
    </lineage>
</organism>
<feature type="transmembrane region" description="Helical" evidence="6">
    <location>
        <begin position="97"/>
        <end position="113"/>
    </location>
</feature>
<dbReference type="PANTHER" id="PTHR37821">
    <property type="entry name" value="AMINO ACID TRANSPORTER YUIF-RELATED"/>
    <property type="match status" value="1"/>
</dbReference>
<evidence type="ECO:0000313" key="9">
    <source>
        <dbReference type="EMBL" id="ENY70365.1"/>
    </source>
</evidence>
<keyword evidence="2" id="KW-1003">Cell membrane</keyword>
<feature type="transmembrane region" description="Helical" evidence="6">
    <location>
        <begin position="150"/>
        <end position="171"/>
    </location>
</feature>
<feature type="domain" description="Putative Na+/H+ antiporter N-terminal" evidence="8">
    <location>
        <begin position="2"/>
        <end position="87"/>
    </location>
</feature>
<dbReference type="PATRIC" id="fig|1268237.3.peg.3673"/>
<dbReference type="RefSeq" id="WP_005363320.1">
    <property type="nucleotide sequence ID" value="NZ_APVG01000085.1"/>
</dbReference>
<evidence type="ECO:0000313" key="10">
    <source>
        <dbReference type="Proteomes" id="UP000023775"/>
    </source>
</evidence>
<evidence type="ECO:0000259" key="8">
    <source>
        <dbReference type="Pfam" id="PF13726"/>
    </source>
</evidence>
<dbReference type="Pfam" id="PF13726">
    <property type="entry name" value="Na_H_antiport_2"/>
    <property type="match status" value="1"/>
</dbReference>
<dbReference type="OrthoDB" id="9772446at2"/>
<feature type="transmembrane region" description="Helical" evidence="6">
    <location>
        <begin position="362"/>
        <end position="387"/>
    </location>
</feature>
<dbReference type="InterPro" id="IPR032813">
    <property type="entry name" value="Na_H_antiport_N"/>
</dbReference>
<dbReference type="InterPro" id="IPR018461">
    <property type="entry name" value="Na/H_Antiport_NhaC-like_C"/>
</dbReference>
<dbReference type="GO" id="GO:0005886">
    <property type="term" value="C:plasma membrane"/>
    <property type="evidence" value="ECO:0007669"/>
    <property type="project" value="UniProtKB-SubCell"/>
</dbReference>
<feature type="transmembrane region" description="Helical" evidence="6">
    <location>
        <begin position="52"/>
        <end position="76"/>
    </location>
</feature>
<comment type="subcellular location">
    <subcellularLocation>
        <location evidence="1">Cell membrane</location>
        <topology evidence="1">Multi-pass membrane protein</topology>
    </subcellularLocation>
</comment>
<gene>
    <name evidence="9" type="ORF">G114_18761</name>
</gene>
<keyword evidence="10" id="KW-1185">Reference proteome</keyword>
<evidence type="ECO:0000256" key="3">
    <source>
        <dbReference type="ARBA" id="ARBA00022692"/>
    </source>
</evidence>
<dbReference type="EMBL" id="APVG01000085">
    <property type="protein sequence ID" value="ENY70365.1"/>
    <property type="molecule type" value="Genomic_DNA"/>
</dbReference>
<feature type="transmembrane region" description="Helical" evidence="6">
    <location>
        <begin position="422"/>
        <end position="439"/>
    </location>
</feature>
<feature type="transmembrane region" description="Helical" evidence="6">
    <location>
        <begin position="235"/>
        <end position="253"/>
    </location>
</feature>
<evidence type="ECO:0000256" key="2">
    <source>
        <dbReference type="ARBA" id="ARBA00022475"/>
    </source>
</evidence>
<feature type="transmembrane region" description="Helical" evidence="6">
    <location>
        <begin position="191"/>
        <end position="214"/>
    </location>
</feature>
<sequence length="440" mass="45586">MNPVVVAVGLMLVLSLLRINVVVSLSIGAIVGGLVGGLSMGDTLSTFTGGLGGGAEIALAYAMLGAFAVAISRSGITDLLARKVISQLGKEASPGRVLWVKSLLLVAILLVSISSQNLIPVHIAFIPILIPPLLHVMAQMQMDRRQVACVITFGLTATYMLLPVGFGGIFLNNILAKNLIDNGVPVVAGQVPLAMAIPVGGMFLGLLVAVFFTYRKPRQYDLEKILATEPESAELNLAHIWVALLAIGVALGLQLMTDSIVLGALAGFVIFTLGGVIPFRESQDAFTQGVRMMSLIGFIMISAAGFAAVMKATHGVDSLVASVSGMMAGNKGLAAFLMLLVGLLITMGIGSSFSTVPIIATIYVPLCIQLGFSPMATIALVGAAGALGDAGSPASDSTLGPTSGLNADGQHDHIWDSVVPTFIHYNIPLLVFGWIAAMVL</sequence>
<dbReference type="eggNOG" id="COG2056">
    <property type="taxonomic scope" value="Bacteria"/>
</dbReference>
<protein>
    <submittedName>
        <fullName evidence="9">Gluconate:H+ symporter (GntP) family protein</fullName>
    </submittedName>
</protein>
<feature type="transmembrane region" description="Helical" evidence="6">
    <location>
        <begin position="119"/>
        <end position="138"/>
    </location>
</feature>
<evidence type="ECO:0000256" key="6">
    <source>
        <dbReference type="SAM" id="Phobius"/>
    </source>
</evidence>
<evidence type="ECO:0000256" key="1">
    <source>
        <dbReference type="ARBA" id="ARBA00004651"/>
    </source>
</evidence>
<comment type="caution">
    <text evidence="9">The sequence shown here is derived from an EMBL/GenBank/DDBJ whole genome shotgun (WGS) entry which is preliminary data.</text>
</comment>
<accession>N9TWD3</accession>
<dbReference type="Proteomes" id="UP000023775">
    <property type="component" value="Unassembled WGS sequence"/>
</dbReference>
<reference evidence="9 10" key="1">
    <citation type="journal article" date="2013" name="Genome Announc.">
        <title>Draft Genome Sequence of the Aeromonas diversa Type Strain.</title>
        <authorList>
            <person name="Farfan M."/>
            <person name="Spataro N."/>
            <person name="Sanglas A."/>
            <person name="Albarral V."/>
            <person name="Loren J.G."/>
            <person name="Bosch E."/>
            <person name="Fuste M.C."/>
        </authorList>
    </citation>
    <scope>NUCLEOTIDE SEQUENCE [LARGE SCALE GENOMIC DNA]</scope>
    <source>
        <strain evidence="9 10">2478-85</strain>
    </source>
</reference>
<dbReference type="InterPro" id="IPR052576">
    <property type="entry name" value="AA_Transporter-Related"/>
</dbReference>
<dbReference type="PANTHER" id="PTHR37821:SF1">
    <property type="entry name" value="AMINO ACID TRANSPORTER YUIF-RELATED"/>
    <property type="match status" value="1"/>
</dbReference>
<dbReference type="AlphaFoldDB" id="N9TWD3"/>
<feature type="transmembrane region" description="Helical" evidence="6">
    <location>
        <begin position="292"/>
        <end position="312"/>
    </location>
</feature>
<feature type="transmembrane region" description="Helical" evidence="6">
    <location>
        <begin position="259"/>
        <end position="280"/>
    </location>
</feature>